<accession>A0ABP6ZMX5</accession>
<dbReference type="InterPro" id="IPR036188">
    <property type="entry name" value="FAD/NAD-bd_sf"/>
</dbReference>
<dbReference type="InterPro" id="IPR016156">
    <property type="entry name" value="FAD/NAD-linked_Rdtase_dimer_sf"/>
</dbReference>
<feature type="domain" description="Reductase C-terminal" evidence="6">
    <location>
        <begin position="324"/>
        <end position="395"/>
    </location>
</feature>
<dbReference type="RefSeq" id="WP_345576133.1">
    <property type="nucleotide sequence ID" value="NZ_BAABDQ010000048.1"/>
</dbReference>
<dbReference type="Gene3D" id="3.50.50.60">
    <property type="entry name" value="FAD/NAD(P)-binding domain"/>
    <property type="match status" value="2"/>
</dbReference>
<dbReference type="Gene3D" id="3.30.390.30">
    <property type="match status" value="1"/>
</dbReference>
<dbReference type="InterPro" id="IPR028202">
    <property type="entry name" value="Reductase_C"/>
</dbReference>
<comment type="caution">
    <text evidence="7">The sequence shown here is derived from an EMBL/GenBank/DDBJ whole genome shotgun (WGS) entry which is preliminary data.</text>
</comment>
<evidence type="ECO:0000259" key="6">
    <source>
        <dbReference type="Pfam" id="PF14759"/>
    </source>
</evidence>
<dbReference type="Proteomes" id="UP001500630">
    <property type="component" value="Unassembled WGS sequence"/>
</dbReference>
<name>A0ABP6ZMX5_9ACTN</name>
<evidence type="ECO:0000259" key="5">
    <source>
        <dbReference type="Pfam" id="PF07992"/>
    </source>
</evidence>
<gene>
    <name evidence="7" type="ORF">GCM10022419_116270</name>
</gene>
<keyword evidence="2" id="KW-0285">Flavoprotein</keyword>
<dbReference type="PANTHER" id="PTHR43557">
    <property type="entry name" value="APOPTOSIS-INDUCING FACTOR 1"/>
    <property type="match status" value="1"/>
</dbReference>
<dbReference type="PRINTS" id="PR00368">
    <property type="entry name" value="FADPNR"/>
</dbReference>
<protein>
    <submittedName>
        <fullName evidence="7">FAD/NAD(P)-binding oxidoreductase</fullName>
    </submittedName>
</protein>
<comment type="cofactor">
    <cofactor evidence="1">
        <name>FAD</name>
        <dbReference type="ChEBI" id="CHEBI:57692"/>
    </cofactor>
</comment>
<evidence type="ECO:0000313" key="7">
    <source>
        <dbReference type="EMBL" id="GAA3612052.1"/>
    </source>
</evidence>
<feature type="domain" description="FAD/NAD(P)-binding" evidence="5">
    <location>
        <begin position="6"/>
        <end position="303"/>
    </location>
</feature>
<keyword evidence="3" id="KW-0274">FAD</keyword>
<dbReference type="Pfam" id="PF14759">
    <property type="entry name" value="Reductase_C"/>
    <property type="match status" value="1"/>
</dbReference>
<dbReference type="Pfam" id="PF07992">
    <property type="entry name" value="Pyr_redox_2"/>
    <property type="match status" value="1"/>
</dbReference>
<keyword evidence="8" id="KW-1185">Reference proteome</keyword>
<dbReference type="SUPFAM" id="SSF51905">
    <property type="entry name" value="FAD/NAD(P)-binding domain"/>
    <property type="match status" value="1"/>
</dbReference>
<evidence type="ECO:0000256" key="3">
    <source>
        <dbReference type="ARBA" id="ARBA00022827"/>
    </source>
</evidence>
<sequence>MTDHSDVLIIGGSIAGVRTAEGLRRLSFDGGITILEAGQDLPYDRPALSKQVLTAGADVESVMLRSPADLDKARIDLRRGCRASGLDVGARTVRLTDDTVIAYSDLVIATGAAPRELPFAPAGPGVHYLRTVQDAVRLRDAVGAPVRVVVVGAGFIGSEVAAAAASRAASVTVVEPFAFPLSRVLGDLVGKRLARLHESKGVQLLLGRSVSGIEDDGAGGKRVVLDDGTALSCDVVVVGIGATPNTDWLAGSGLHVADGVVCDEYCRADAPNVFAAGDVARWPNPLFTESMRIEHWTNAVEQAGIVAWNITHPDAPRAYAPVPYVWSDQYGTRLQIVGRPRADDEVRIVLDDPADDSMVALYLRDQGVVGAFGLNAPSRILALRRSLAARASLEEIMTAFDSTLV</sequence>
<proteinExistence type="predicted"/>
<dbReference type="InterPro" id="IPR050446">
    <property type="entry name" value="FAD-oxidoreductase/Apoptosis"/>
</dbReference>
<evidence type="ECO:0000313" key="8">
    <source>
        <dbReference type="Proteomes" id="UP001500630"/>
    </source>
</evidence>
<evidence type="ECO:0000256" key="1">
    <source>
        <dbReference type="ARBA" id="ARBA00001974"/>
    </source>
</evidence>
<dbReference type="EMBL" id="BAABDQ010000048">
    <property type="protein sequence ID" value="GAA3612052.1"/>
    <property type="molecule type" value="Genomic_DNA"/>
</dbReference>
<dbReference type="PANTHER" id="PTHR43557:SF2">
    <property type="entry name" value="RIESKE DOMAIN-CONTAINING PROTEIN-RELATED"/>
    <property type="match status" value="1"/>
</dbReference>
<keyword evidence="4" id="KW-0560">Oxidoreductase</keyword>
<reference evidence="8" key="1">
    <citation type="journal article" date="2019" name="Int. J. Syst. Evol. Microbiol.">
        <title>The Global Catalogue of Microorganisms (GCM) 10K type strain sequencing project: providing services to taxonomists for standard genome sequencing and annotation.</title>
        <authorList>
            <consortium name="The Broad Institute Genomics Platform"/>
            <consortium name="The Broad Institute Genome Sequencing Center for Infectious Disease"/>
            <person name="Wu L."/>
            <person name="Ma J."/>
        </authorList>
    </citation>
    <scope>NUCLEOTIDE SEQUENCE [LARGE SCALE GENOMIC DNA]</scope>
    <source>
        <strain evidence="8">JCM 17326</strain>
    </source>
</reference>
<dbReference type="SUPFAM" id="SSF55424">
    <property type="entry name" value="FAD/NAD-linked reductases, dimerisation (C-terminal) domain"/>
    <property type="match status" value="1"/>
</dbReference>
<dbReference type="InterPro" id="IPR023753">
    <property type="entry name" value="FAD/NAD-binding_dom"/>
</dbReference>
<evidence type="ECO:0000256" key="4">
    <source>
        <dbReference type="ARBA" id="ARBA00023002"/>
    </source>
</evidence>
<evidence type="ECO:0000256" key="2">
    <source>
        <dbReference type="ARBA" id="ARBA00022630"/>
    </source>
</evidence>
<organism evidence="7 8">
    <name type="scientific">Nonomuraea rosea</name>
    <dbReference type="NCBI Taxonomy" id="638574"/>
    <lineage>
        <taxon>Bacteria</taxon>
        <taxon>Bacillati</taxon>
        <taxon>Actinomycetota</taxon>
        <taxon>Actinomycetes</taxon>
        <taxon>Streptosporangiales</taxon>
        <taxon>Streptosporangiaceae</taxon>
        <taxon>Nonomuraea</taxon>
    </lineage>
</organism>
<dbReference type="PRINTS" id="PR00411">
    <property type="entry name" value="PNDRDTASEI"/>
</dbReference>